<dbReference type="EMBL" id="CM035406">
    <property type="protein sequence ID" value="KAH7446902.1"/>
    <property type="molecule type" value="Genomic_DNA"/>
</dbReference>
<accession>A0A8T2VHV9</accession>
<gene>
    <name evidence="3" type="ORF">KP509_01G081100</name>
</gene>
<evidence type="ECO:0008006" key="5">
    <source>
        <dbReference type="Google" id="ProtNLM"/>
    </source>
</evidence>
<organism evidence="3 4">
    <name type="scientific">Ceratopteris richardii</name>
    <name type="common">Triangle waterfern</name>
    <dbReference type="NCBI Taxonomy" id="49495"/>
    <lineage>
        <taxon>Eukaryota</taxon>
        <taxon>Viridiplantae</taxon>
        <taxon>Streptophyta</taxon>
        <taxon>Embryophyta</taxon>
        <taxon>Tracheophyta</taxon>
        <taxon>Polypodiopsida</taxon>
        <taxon>Polypodiidae</taxon>
        <taxon>Polypodiales</taxon>
        <taxon>Pteridineae</taxon>
        <taxon>Pteridaceae</taxon>
        <taxon>Parkerioideae</taxon>
        <taxon>Ceratopteris</taxon>
    </lineage>
</organism>
<evidence type="ECO:0000259" key="2">
    <source>
        <dbReference type="Pfam" id="PF24626"/>
    </source>
</evidence>
<keyword evidence="4" id="KW-1185">Reference proteome</keyword>
<protein>
    <recommendedName>
        <fullName evidence="5">Chromo domain-containing protein</fullName>
    </recommendedName>
</protein>
<dbReference type="SUPFAM" id="SSF54160">
    <property type="entry name" value="Chromo domain-like"/>
    <property type="match status" value="1"/>
</dbReference>
<dbReference type="InterPro" id="IPR016197">
    <property type="entry name" value="Chromo-like_dom_sf"/>
</dbReference>
<sequence length="166" mass="19336">MEAPQVIYGFIPHSPATIGLRRKSLSASQILIDMQQVAERMKEFVDRHRTPRAFQESDRVFLYVPLDSSLTVVIKKISDVAYKLQLPDHCKVHPVFHVSKLRPYISRDENFEDGLLLDKREWKIRNRSIPEYLVAWTSRSLTDATWELEALICKHFPSLITEDSDL</sequence>
<feature type="domain" description="Tf2-1-like SH3-like" evidence="2">
    <location>
        <begin position="73"/>
        <end position="104"/>
    </location>
</feature>
<comment type="caution">
    <text evidence="3">The sequence shown here is derived from an EMBL/GenBank/DDBJ whole genome shotgun (WGS) entry which is preliminary data.</text>
</comment>
<dbReference type="Proteomes" id="UP000825935">
    <property type="component" value="Chromosome 1"/>
</dbReference>
<evidence type="ECO:0000313" key="4">
    <source>
        <dbReference type="Proteomes" id="UP000825935"/>
    </source>
</evidence>
<dbReference type="InterPro" id="IPR056924">
    <property type="entry name" value="SH3_Tf2-1"/>
</dbReference>
<evidence type="ECO:0000313" key="3">
    <source>
        <dbReference type="EMBL" id="KAH7446902.1"/>
    </source>
</evidence>
<dbReference type="Pfam" id="PF00385">
    <property type="entry name" value="Chromo"/>
    <property type="match status" value="1"/>
</dbReference>
<reference evidence="3" key="1">
    <citation type="submission" date="2021-08" db="EMBL/GenBank/DDBJ databases">
        <title>WGS assembly of Ceratopteris richardii.</title>
        <authorList>
            <person name="Marchant D.B."/>
            <person name="Chen G."/>
            <person name="Jenkins J."/>
            <person name="Shu S."/>
            <person name="Leebens-Mack J."/>
            <person name="Grimwood J."/>
            <person name="Schmutz J."/>
            <person name="Soltis P."/>
            <person name="Soltis D."/>
            <person name="Chen Z.-H."/>
        </authorList>
    </citation>
    <scope>NUCLEOTIDE SEQUENCE</scope>
    <source>
        <strain evidence="3">Whitten #5841</strain>
        <tissue evidence="3">Leaf</tissue>
    </source>
</reference>
<dbReference type="OrthoDB" id="1744105at2759"/>
<dbReference type="Pfam" id="PF24626">
    <property type="entry name" value="SH3_Tf2-1"/>
    <property type="match status" value="1"/>
</dbReference>
<name>A0A8T2VHV9_CERRI</name>
<dbReference type="Gene3D" id="2.40.50.40">
    <property type="match status" value="1"/>
</dbReference>
<dbReference type="AlphaFoldDB" id="A0A8T2VHV9"/>
<dbReference type="InterPro" id="IPR023780">
    <property type="entry name" value="Chromo_domain"/>
</dbReference>
<feature type="domain" description="Chromo" evidence="1">
    <location>
        <begin position="117"/>
        <end position="161"/>
    </location>
</feature>
<proteinExistence type="predicted"/>
<evidence type="ECO:0000259" key="1">
    <source>
        <dbReference type="Pfam" id="PF00385"/>
    </source>
</evidence>